<dbReference type="Gene3D" id="3.40.50.200">
    <property type="entry name" value="Peptidase S8/S53 domain"/>
    <property type="match status" value="1"/>
</dbReference>
<dbReference type="GO" id="GO:0006508">
    <property type="term" value="P:proteolysis"/>
    <property type="evidence" value="ECO:0007669"/>
    <property type="project" value="UniProtKB-KW"/>
</dbReference>
<evidence type="ECO:0000256" key="8">
    <source>
        <dbReference type="SAM" id="MobiDB-lite"/>
    </source>
</evidence>
<dbReference type="InterPro" id="IPR036852">
    <property type="entry name" value="Peptidase_S8/S53_dom_sf"/>
</dbReference>
<dbReference type="Gene3D" id="3.30.70.80">
    <property type="entry name" value="Peptidase S8 propeptide/proteinase inhibitor I9"/>
    <property type="match status" value="1"/>
</dbReference>
<comment type="subcellular location">
    <subcellularLocation>
        <location evidence="1">Secreted</location>
    </subcellularLocation>
</comment>
<feature type="compositionally biased region" description="Low complexity" evidence="8">
    <location>
        <begin position="402"/>
        <end position="416"/>
    </location>
</feature>
<dbReference type="InterPro" id="IPR050131">
    <property type="entry name" value="Peptidase_S8_subtilisin-like"/>
</dbReference>
<organism evidence="10 11">
    <name type="scientific">Candidatus Woesebacteria bacterium RIFCSPHIGHO2_02_FULL_39_13</name>
    <dbReference type="NCBI Taxonomy" id="1802505"/>
    <lineage>
        <taxon>Bacteria</taxon>
        <taxon>Candidatus Woeseibacteriota</taxon>
    </lineage>
</organism>
<dbReference type="InterPro" id="IPR034084">
    <property type="entry name" value="Thermitase-like_dom"/>
</dbReference>
<sequence>MTVDKGLTDRVIIKFHPLIPKYFKNKVVESYGLKLKEELNLSNTFVVEVPKGKVSEYNDRIKMNLLVDYVEEDHVASEFNIPNDSYFSDQWGLVKIQAPGAWDINRGSSNVDIAIVDTGVNYRHPDLGAKVKSSVDCRFSSCPSLWTQDPDGHGTHVAGIASAITNNGQGIAGVSWDSNLISVKVLDDSGSGYYSWIANGIVWAADNKAEVINLSLGGSFSSSTLEAAVNYAWNKGAVVVAASGNRGTSSPTYPAYYSNAIAVGAVTQSDTKASFSNFGSWVDTAAPGVSIYSTYQSGYEFLTGTSMSSSYVAGLVALIKAQNPSFSNLEIRQKLESSADAISGTGSYWKYGRINACKALGCTITLEPTSTPTIMITPTPTQLPTPTATVVPTVTSAPTIIPTPTQVIPTPTISSPTPSPSGNPLPWWCRYVPTHSSCQQ</sequence>
<dbReference type="GO" id="GO:0005576">
    <property type="term" value="C:extracellular region"/>
    <property type="evidence" value="ECO:0007669"/>
    <property type="project" value="UniProtKB-SubCell"/>
</dbReference>
<feature type="active site" description="Charge relay system" evidence="7">
    <location>
        <position position="306"/>
    </location>
</feature>
<keyword evidence="4 7" id="KW-0645">Protease</keyword>
<comment type="caution">
    <text evidence="10">The sequence shown here is derived from an EMBL/GenBank/DDBJ whole genome shotgun (WGS) entry which is preliminary data.</text>
</comment>
<evidence type="ECO:0000256" key="5">
    <source>
        <dbReference type="ARBA" id="ARBA00022801"/>
    </source>
</evidence>
<dbReference type="PRINTS" id="PR00723">
    <property type="entry name" value="SUBTILISIN"/>
</dbReference>
<name>A0A1F7Z4Y8_9BACT</name>
<evidence type="ECO:0000256" key="4">
    <source>
        <dbReference type="ARBA" id="ARBA00022670"/>
    </source>
</evidence>
<keyword evidence="6 7" id="KW-0720">Serine protease</keyword>
<accession>A0A1F7Z4Y8</accession>
<dbReference type="PROSITE" id="PS00136">
    <property type="entry name" value="SUBTILASE_ASP"/>
    <property type="match status" value="1"/>
</dbReference>
<comment type="similarity">
    <text evidence="2 7">Belongs to the peptidase S8 family.</text>
</comment>
<evidence type="ECO:0000313" key="10">
    <source>
        <dbReference type="EMBL" id="OGM33805.1"/>
    </source>
</evidence>
<feature type="region of interest" description="Disordered" evidence="8">
    <location>
        <begin position="402"/>
        <end position="421"/>
    </location>
</feature>
<dbReference type="InterPro" id="IPR015500">
    <property type="entry name" value="Peptidase_S8_subtilisin-rel"/>
</dbReference>
<evidence type="ECO:0000256" key="7">
    <source>
        <dbReference type="PROSITE-ProRule" id="PRU01240"/>
    </source>
</evidence>
<evidence type="ECO:0000256" key="6">
    <source>
        <dbReference type="ARBA" id="ARBA00022825"/>
    </source>
</evidence>
<keyword evidence="3" id="KW-0964">Secreted</keyword>
<dbReference type="STRING" id="1802505.A3D01_02440"/>
<dbReference type="PROSITE" id="PS00137">
    <property type="entry name" value="SUBTILASE_HIS"/>
    <property type="match status" value="1"/>
</dbReference>
<reference evidence="10 11" key="1">
    <citation type="journal article" date="2016" name="Nat. Commun.">
        <title>Thousands of microbial genomes shed light on interconnected biogeochemical processes in an aquifer system.</title>
        <authorList>
            <person name="Anantharaman K."/>
            <person name="Brown C.T."/>
            <person name="Hug L.A."/>
            <person name="Sharon I."/>
            <person name="Castelle C.J."/>
            <person name="Probst A.J."/>
            <person name="Thomas B.C."/>
            <person name="Singh A."/>
            <person name="Wilkins M.J."/>
            <person name="Karaoz U."/>
            <person name="Brodie E.L."/>
            <person name="Williams K.H."/>
            <person name="Hubbard S.S."/>
            <person name="Banfield J.F."/>
        </authorList>
    </citation>
    <scope>NUCLEOTIDE SEQUENCE [LARGE SCALE GENOMIC DNA]</scope>
</reference>
<dbReference type="GO" id="GO:0004252">
    <property type="term" value="F:serine-type endopeptidase activity"/>
    <property type="evidence" value="ECO:0007669"/>
    <property type="project" value="UniProtKB-UniRule"/>
</dbReference>
<dbReference type="Proteomes" id="UP000177169">
    <property type="component" value="Unassembled WGS sequence"/>
</dbReference>
<evidence type="ECO:0000256" key="2">
    <source>
        <dbReference type="ARBA" id="ARBA00011073"/>
    </source>
</evidence>
<evidence type="ECO:0000256" key="3">
    <source>
        <dbReference type="ARBA" id="ARBA00022525"/>
    </source>
</evidence>
<dbReference type="InterPro" id="IPR037045">
    <property type="entry name" value="S8pro/Inhibitor_I9_sf"/>
</dbReference>
<dbReference type="PANTHER" id="PTHR43806:SF11">
    <property type="entry name" value="CEREVISIN-RELATED"/>
    <property type="match status" value="1"/>
</dbReference>
<dbReference type="PROSITE" id="PS51892">
    <property type="entry name" value="SUBTILASE"/>
    <property type="match status" value="1"/>
</dbReference>
<evidence type="ECO:0000259" key="9">
    <source>
        <dbReference type="Pfam" id="PF00082"/>
    </source>
</evidence>
<feature type="active site" description="Charge relay system" evidence="7">
    <location>
        <position position="117"/>
    </location>
</feature>
<keyword evidence="5 7" id="KW-0378">Hydrolase</keyword>
<dbReference type="InterPro" id="IPR000209">
    <property type="entry name" value="Peptidase_S8/S53_dom"/>
</dbReference>
<dbReference type="Pfam" id="PF00082">
    <property type="entry name" value="Peptidase_S8"/>
    <property type="match status" value="1"/>
</dbReference>
<dbReference type="InterPro" id="IPR023827">
    <property type="entry name" value="Peptidase_S8_Asp-AS"/>
</dbReference>
<dbReference type="AlphaFoldDB" id="A0A1F7Z4Y8"/>
<gene>
    <name evidence="10" type="ORF">A3D01_02440</name>
</gene>
<dbReference type="InterPro" id="IPR022398">
    <property type="entry name" value="Peptidase_S8_His-AS"/>
</dbReference>
<feature type="domain" description="Peptidase S8/S53" evidence="9">
    <location>
        <begin position="109"/>
        <end position="344"/>
    </location>
</feature>
<protein>
    <recommendedName>
        <fullName evidence="9">Peptidase S8/S53 domain-containing protein</fullName>
    </recommendedName>
</protein>
<evidence type="ECO:0000313" key="11">
    <source>
        <dbReference type="Proteomes" id="UP000177169"/>
    </source>
</evidence>
<feature type="active site" description="Charge relay system" evidence="7">
    <location>
        <position position="153"/>
    </location>
</feature>
<dbReference type="EMBL" id="MGGR01000013">
    <property type="protein sequence ID" value="OGM33805.1"/>
    <property type="molecule type" value="Genomic_DNA"/>
</dbReference>
<dbReference type="PANTHER" id="PTHR43806">
    <property type="entry name" value="PEPTIDASE S8"/>
    <property type="match status" value="1"/>
</dbReference>
<evidence type="ECO:0000256" key="1">
    <source>
        <dbReference type="ARBA" id="ARBA00004613"/>
    </source>
</evidence>
<proteinExistence type="inferred from homology"/>
<dbReference type="CDD" id="cd07484">
    <property type="entry name" value="Peptidases_S8_Thermitase_like"/>
    <property type="match status" value="1"/>
</dbReference>
<dbReference type="SUPFAM" id="SSF52743">
    <property type="entry name" value="Subtilisin-like"/>
    <property type="match status" value="1"/>
</dbReference>